<evidence type="ECO:0000256" key="1">
    <source>
        <dbReference type="SAM" id="MobiDB-lite"/>
    </source>
</evidence>
<name>A0A8H7MI23_9PLEO</name>
<dbReference type="OrthoDB" id="4161186at2759"/>
<feature type="domain" description="PD-(D/E)XK nuclease-like" evidence="2">
    <location>
        <begin position="292"/>
        <end position="536"/>
    </location>
</feature>
<feature type="compositionally biased region" description="Polar residues" evidence="1">
    <location>
        <begin position="199"/>
        <end position="211"/>
    </location>
</feature>
<protein>
    <recommendedName>
        <fullName evidence="2">PD-(D/E)XK nuclease-like domain-containing protein</fullName>
    </recommendedName>
</protein>
<dbReference type="EMBL" id="RZGK01000014">
    <property type="protein sequence ID" value="KAF9694072.1"/>
    <property type="molecule type" value="Genomic_DNA"/>
</dbReference>
<feature type="compositionally biased region" description="Polar residues" evidence="1">
    <location>
        <begin position="171"/>
        <end position="189"/>
    </location>
</feature>
<dbReference type="Proteomes" id="UP000651452">
    <property type="component" value="Unassembled WGS sequence"/>
</dbReference>
<accession>A0A8H7MI23</accession>
<evidence type="ECO:0000313" key="3">
    <source>
        <dbReference type="EMBL" id="KAF9694072.1"/>
    </source>
</evidence>
<feature type="region of interest" description="Disordered" evidence="1">
    <location>
        <begin position="167"/>
        <end position="239"/>
    </location>
</feature>
<comment type="caution">
    <text evidence="3">The sequence shown here is derived from an EMBL/GenBank/DDBJ whole genome shotgun (WGS) entry which is preliminary data.</text>
</comment>
<dbReference type="Pfam" id="PF20516">
    <property type="entry name" value="PDDEXK_12"/>
    <property type="match status" value="1"/>
</dbReference>
<proteinExistence type="predicted"/>
<evidence type="ECO:0000259" key="2">
    <source>
        <dbReference type="Pfam" id="PF20516"/>
    </source>
</evidence>
<feature type="region of interest" description="Disordered" evidence="1">
    <location>
        <begin position="34"/>
        <end position="107"/>
    </location>
</feature>
<evidence type="ECO:0000313" key="4">
    <source>
        <dbReference type="Proteomes" id="UP000651452"/>
    </source>
</evidence>
<keyword evidence="4" id="KW-1185">Reference proteome</keyword>
<dbReference type="InterPro" id="IPR046797">
    <property type="entry name" value="PDDEXK_12"/>
</dbReference>
<dbReference type="AlphaFoldDB" id="A0A8H7MI23"/>
<sequence>MPLFHHFRETYPEAAPTDCDHWLDRVIKETPTRLTVRSRLRQHTTHSTRMMPPEERPSGRAARTRSETRSSQRIAGEAAPSSALPDRRKSRIPKKKVPDENGMLAGSTTLNSVNAVSQEHQTGSTPRPGHAFNLRNDLRPAVHSAFRDPTKPFSSGRHSLSTAISEPALTHTGNSPSDSSAVNLQGNSTRSRDLESIPENEQSAYSYQSVSDPPARSKGRGTSSRSRSKSPIKPTHPTQLFRLPRKPKIIFKFVPDQWPSYITGLWARLEDISLYEGFIPSAIKQYEEKLNEPMPFRAAWLYESEKTMKDASVIAQMNAVIKISELSLEYQRSSVDETSWNTYVHSIILTAAADQVPGFQVKPMGYVTLNSAYIAKERDGIAGPTNKIDFALLCEPDLIPEDLVEEALTHDGCINHTSPTSNDAHVMYKPLAISIETKTPDGPMNRAIAQLASWAMTHFACLRTRMGLGPDGVVNMPLPLLMVIGGRWTFLLAVDGKDTTKILQSRIPLGDTVTPIGAYQVLAGLKAVMEWVKEFWVPWYRKECLFNAPCWGKKCVGVCVGDDCDPLLPWVPKL</sequence>
<feature type="compositionally biased region" description="Basic residues" evidence="1">
    <location>
        <begin position="36"/>
        <end position="46"/>
    </location>
</feature>
<feature type="compositionally biased region" description="Basic and acidic residues" evidence="1">
    <location>
        <begin position="52"/>
        <end position="70"/>
    </location>
</feature>
<reference evidence="3" key="2">
    <citation type="submission" date="2020-09" db="EMBL/GenBank/DDBJ databases">
        <title>Reference genome assembly for Australian Ascochyta lentis isolate Al4.</title>
        <authorList>
            <person name="Lee R.C."/>
            <person name="Farfan-Caceres L.M."/>
            <person name="Debler J.W."/>
            <person name="Williams A.H."/>
            <person name="Henares B.M."/>
        </authorList>
    </citation>
    <scope>NUCLEOTIDE SEQUENCE</scope>
    <source>
        <strain evidence="3">Al4</strain>
    </source>
</reference>
<organism evidence="3 4">
    <name type="scientific">Ascochyta lentis</name>
    <dbReference type="NCBI Taxonomy" id="205686"/>
    <lineage>
        <taxon>Eukaryota</taxon>
        <taxon>Fungi</taxon>
        <taxon>Dikarya</taxon>
        <taxon>Ascomycota</taxon>
        <taxon>Pezizomycotina</taxon>
        <taxon>Dothideomycetes</taxon>
        <taxon>Pleosporomycetidae</taxon>
        <taxon>Pleosporales</taxon>
        <taxon>Pleosporineae</taxon>
        <taxon>Didymellaceae</taxon>
        <taxon>Ascochyta</taxon>
    </lineage>
</organism>
<reference evidence="3" key="1">
    <citation type="submission" date="2018-12" db="EMBL/GenBank/DDBJ databases">
        <authorList>
            <person name="Syme R.A."/>
            <person name="Farfan-Caceres L."/>
            <person name="Lichtenzveig J."/>
        </authorList>
    </citation>
    <scope>NUCLEOTIDE SEQUENCE</scope>
    <source>
        <strain evidence="3">Al4</strain>
    </source>
</reference>
<gene>
    <name evidence="3" type="ORF">EKO04_008093</name>
</gene>